<dbReference type="eggNOG" id="ENOG5034B7H">
    <property type="taxonomic scope" value="Bacteria"/>
</dbReference>
<reference evidence="2 3" key="1">
    <citation type="journal article" date="1992" name="Int. J. Syst. Bacteriol.">
        <title>Sphingobacterium antarcticus sp. nov. a Psychrotrophic Bacterium from the Soils of Schirmacher Oasis, Antarctica.</title>
        <authorList>
            <person name="Shivaji S."/>
            <person name="Ray M.K."/>
            <person name="Rao N.S."/>
            <person name="Saiserr L."/>
            <person name="Jagannadham M.V."/>
            <person name="Kumar G.S."/>
            <person name="Reddy G."/>
            <person name="Bhargava P.M."/>
        </authorList>
    </citation>
    <scope>NUCLEOTIDE SEQUENCE [LARGE SCALE GENOMIC DNA]</scope>
    <source>
        <strain evidence="2 3">4BY</strain>
    </source>
</reference>
<evidence type="ECO:0000313" key="3">
    <source>
        <dbReference type="Proteomes" id="UP000028007"/>
    </source>
</evidence>
<feature type="transmembrane region" description="Helical" evidence="1">
    <location>
        <begin position="53"/>
        <end position="72"/>
    </location>
</feature>
<sequence length="82" mass="9597">MLFPDLSPNKPTQKSIIMKRNTIPSRRNKKYKPKTFNDLPKEVVPPTPLFKKVLKIILIVIASLLLIAAIVLRIRHYLIKHW</sequence>
<proteinExistence type="predicted"/>
<accession>A0A081PFV6</accession>
<comment type="caution">
    <text evidence="2">The sequence shown here is derived from an EMBL/GenBank/DDBJ whole genome shotgun (WGS) entry which is preliminary data.</text>
</comment>
<keyword evidence="1" id="KW-1133">Transmembrane helix</keyword>
<keyword evidence="1" id="KW-0472">Membrane</keyword>
<keyword evidence="1" id="KW-0812">Transmembrane</keyword>
<dbReference type="AlphaFoldDB" id="A0A081PFV6"/>
<evidence type="ECO:0000256" key="1">
    <source>
        <dbReference type="SAM" id="Phobius"/>
    </source>
</evidence>
<evidence type="ECO:0000313" key="2">
    <source>
        <dbReference type="EMBL" id="KEQ29579.1"/>
    </source>
</evidence>
<organism evidence="2 3">
    <name type="scientific">Pedobacter antarcticus 4BY</name>
    <dbReference type="NCBI Taxonomy" id="1358423"/>
    <lineage>
        <taxon>Bacteria</taxon>
        <taxon>Pseudomonadati</taxon>
        <taxon>Bacteroidota</taxon>
        <taxon>Sphingobacteriia</taxon>
        <taxon>Sphingobacteriales</taxon>
        <taxon>Sphingobacteriaceae</taxon>
        <taxon>Pedobacter</taxon>
    </lineage>
</organism>
<dbReference type="EMBL" id="JNFF01000070">
    <property type="protein sequence ID" value="KEQ29579.1"/>
    <property type="molecule type" value="Genomic_DNA"/>
</dbReference>
<name>A0A081PFV6_9SPHI</name>
<protein>
    <submittedName>
        <fullName evidence="2">Uncharacterized protein</fullName>
    </submittedName>
</protein>
<keyword evidence="3" id="KW-1185">Reference proteome</keyword>
<gene>
    <name evidence="2" type="ORF">N180_18015</name>
</gene>
<dbReference type="Proteomes" id="UP000028007">
    <property type="component" value="Unassembled WGS sequence"/>
</dbReference>